<gene>
    <name evidence="10" type="ORF">PENTCL1PPCAC_24500</name>
</gene>
<name>A0AAV5U622_9BILA</name>
<dbReference type="GO" id="GO:0005737">
    <property type="term" value="C:cytoplasm"/>
    <property type="evidence" value="ECO:0007669"/>
    <property type="project" value="TreeGrafter"/>
</dbReference>
<accession>A0AAV5U622</accession>
<evidence type="ECO:0000256" key="4">
    <source>
        <dbReference type="ARBA" id="ARBA00022840"/>
    </source>
</evidence>
<dbReference type="InterPro" id="IPR050339">
    <property type="entry name" value="CC_SR_Kinase"/>
</dbReference>
<evidence type="ECO:0000259" key="9">
    <source>
        <dbReference type="PROSITE" id="PS50011"/>
    </source>
</evidence>
<keyword evidence="3" id="KW-0418">Kinase</keyword>
<dbReference type="EMBL" id="BTSX01000005">
    <property type="protein sequence ID" value="GMT02326.1"/>
    <property type="molecule type" value="Genomic_DNA"/>
</dbReference>
<dbReference type="Proteomes" id="UP001432027">
    <property type="component" value="Unassembled WGS sequence"/>
</dbReference>
<sequence length="339" mass="38157">SRSAIDPASLFLHPSELYDPCCSTMELISPVYLNSRDSSRSSSPEQPSIPHQSVAVNPNPVNPLIQRDPLNTNTNMNLLTPSNPPTDNHNSFHSSRFADDFKMMDILGVGAYGIVLKCLKTSFPCSICAIKRISVDVNSASSKSTARREVAAMTQLCHPGVVSYRDSWTETPPLFSQMQADAEILMRFGSSKLPMHHRQSPTTTFLYIQMELCNYSLADWIKKQDATPRDILRMHMWFRQIVSAVAYIHEKGFIHRDLKPSNILFDRANSPKICDLGITTELTHLDGQEITNTYTNIGSALYMAPEQRIWRYTSKVDVFALGLILAEMCMIMTAAERFE</sequence>
<dbReference type="Gene3D" id="1.10.510.10">
    <property type="entry name" value="Transferase(Phosphotransferase) domain 1"/>
    <property type="match status" value="1"/>
</dbReference>
<dbReference type="InterPro" id="IPR011009">
    <property type="entry name" value="Kinase-like_dom_sf"/>
</dbReference>
<evidence type="ECO:0000256" key="1">
    <source>
        <dbReference type="ARBA" id="ARBA00022679"/>
    </source>
</evidence>
<evidence type="ECO:0000256" key="7">
    <source>
        <dbReference type="RuleBase" id="RU000304"/>
    </source>
</evidence>
<evidence type="ECO:0000313" key="11">
    <source>
        <dbReference type="Proteomes" id="UP001432027"/>
    </source>
</evidence>
<evidence type="ECO:0000256" key="6">
    <source>
        <dbReference type="PROSITE-ProRule" id="PRU10141"/>
    </source>
</evidence>
<dbReference type="InterPro" id="IPR000719">
    <property type="entry name" value="Prot_kinase_dom"/>
</dbReference>
<dbReference type="SUPFAM" id="SSF56112">
    <property type="entry name" value="Protein kinase-like (PK-like)"/>
    <property type="match status" value="1"/>
</dbReference>
<dbReference type="InterPro" id="IPR008271">
    <property type="entry name" value="Ser/Thr_kinase_AS"/>
</dbReference>
<feature type="domain" description="Protein kinase" evidence="9">
    <location>
        <begin position="101"/>
        <end position="339"/>
    </location>
</feature>
<dbReference type="Pfam" id="PF00069">
    <property type="entry name" value="Pkinase"/>
    <property type="match status" value="1"/>
</dbReference>
<dbReference type="PROSITE" id="PS00107">
    <property type="entry name" value="PROTEIN_KINASE_ATP"/>
    <property type="match status" value="1"/>
</dbReference>
<dbReference type="AlphaFoldDB" id="A0AAV5U622"/>
<dbReference type="PROSITE" id="PS50011">
    <property type="entry name" value="PROTEIN_KINASE_DOM"/>
    <property type="match status" value="1"/>
</dbReference>
<dbReference type="GO" id="GO:0005634">
    <property type="term" value="C:nucleus"/>
    <property type="evidence" value="ECO:0007669"/>
    <property type="project" value="TreeGrafter"/>
</dbReference>
<dbReference type="SMART" id="SM00220">
    <property type="entry name" value="S_TKc"/>
    <property type="match status" value="1"/>
</dbReference>
<comment type="caution">
    <text evidence="10">The sequence shown here is derived from an EMBL/GenBank/DDBJ whole genome shotgun (WGS) entry which is preliminary data.</text>
</comment>
<evidence type="ECO:0000256" key="3">
    <source>
        <dbReference type="ARBA" id="ARBA00022777"/>
    </source>
</evidence>
<keyword evidence="4 6" id="KW-0067">ATP-binding</keyword>
<dbReference type="Gene3D" id="3.30.200.20">
    <property type="entry name" value="Phosphorylase Kinase, domain 1"/>
    <property type="match status" value="1"/>
</dbReference>
<dbReference type="GO" id="GO:0004694">
    <property type="term" value="F:eukaryotic translation initiation factor 2alpha kinase activity"/>
    <property type="evidence" value="ECO:0007669"/>
    <property type="project" value="TreeGrafter"/>
</dbReference>
<dbReference type="PANTHER" id="PTHR11042">
    <property type="entry name" value="EUKARYOTIC TRANSLATION INITIATION FACTOR 2-ALPHA KINASE EIF2-ALPHA KINASE -RELATED"/>
    <property type="match status" value="1"/>
</dbReference>
<organism evidence="10 11">
    <name type="scientific">Pristionchus entomophagus</name>
    <dbReference type="NCBI Taxonomy" id="358040"/>
    <lineage>
        <taxon>Eukaryota</taxon>
        <taxon>Metazoa</taxon>
        <taxon>Ecdysozoa</taxon>
        <taxon>Nematoda</taxon>
        <taxon>Chromadorea</taxon>
        <taxon>Rhabditida</taxon>
        <taxon>Rhabditina</taxon>
        <taxon>Diplogasteromorpha</taxon>
        <taxon>Diplogasteroidea</taxon>
        <taxon>Neodiplogasteridae</taxon>
        <taxon>Pristionchus</taxon>
    </lineage>
</organism>
<feature type="compositionally biased region" description="Polar residues" evidence="8">
    <location>
        <begin position="44"/>
        <end position="56"/>
    </location>
</feature>
<dbReference type="PROSITE" id="PS00108">
    <property type="entry name" value="PROTEIN_KINASE_ST"/>
    <property type="match status" value="1"/>
</dbReference>
<feature type="binding site" evidence="6">
    <location>
        <position position="131"/>
    </location>
    <ligand>
        <name>ATP</name>
        <dbReference type="ChEBI" id="CHEBI:30616"/>
    </ligand>
</feature>
<evidence type="ECO:0000256" key="8">
    <source>
        <dbReference type="SAM" id="MobiDB-lite"/>
    </source>
</evidence>
<evidence type="ECO:0000256" key="2">
    <source>
        <dbReference type="ARBA" id="ARBA00022741"/>
    </source>
</evidence>
<evidence type="ECO:0000313" key="10">
    <source>
        <dbReference type="EMBL" id="GMT02326.1"/>
    </source>
</evidence>
<feature type="non-terminal residue" evidence="10">
    <location>
        <position position="339"/>
    </location>
</feature>
<dbReference type="PANTHER" id="PTHR11042:SF91">
    <property type="entry name" value="EUKARYOTIC TRANSLATION INITIATION FACTOR 2-ALPHA KINASE"/>
    <property type="match status" value="1"/>
</dbReference>
<reference evidence="10" key="1">
    <citation type="submission" date="2023-10" db="EMBL/GenBank/DDBJ databases">
        <title>Genome assembly of Pristionchus species.</title>
        <authorList>
            <person name="Yoshida K."/>
            <person name="Sommer R.J."/>
        </authorList>
    </citation>
    <scope>NUCLEOTIDE SEQUENCE</scope>
    <source>
        <strain evidence="10">RS0144</strain>
    </source>
</reference>
<feature type="non-terminal residue" evidence="10">
    <location>
        <position position="1"/>
    </location>
</feature>
<comment type="similarity">
    <text evidence="5">Belongs to the protein kinase superfamily. Ser/Thr protein kinase family. GCN2 subfamily.</text>
</comment>
<proteinExistence type="inferred from homology"/>
<protein>
    <recommendedName>
        <fullName evidence="9">Protein kinase domain-containing protein</fullName>
    </recommendedName>
</protein>
<dbReference type="InterPro" id="IPR017441">
    <property type="entry name" value="Protein_kinase_ATP_BS"/>
</dbReference>
<evidence type="ECO:0000256" key="5">
    <source>
        <dbReference type="ARBA" id="ARBA00037982"/>
    </source>
</evidence>
<keyword evidence="1" id="KW-0808">Transferase</keyword>
<keyword evidence="7" id="KW-0723">Serine/threonine-protein kinase</keyword>
<keyword evidence="11" id="KW-1185">Reference proteome</keyword>
<feature type="region of interest" description="Disordered" evidence="8">
    <location>
        <begin position="35"/>
        <end position="74"/>
    </location>
</feature>
<dbReference type="GO" id="GO:0005524">
    <property type="term" value="F:ATP binding"/>
    <property type="evidence" value="ECO:0007669"/>
    <property type="project" value="UniProtKB-UniRule"/>
</dbReference>
<keyword evidence="2 6" id="KW-0547">Nucleotide-binding</keyword>